<gene>
    <name evidence="2" type="ORF">OLEA9_A056009</name>
</gene>
<reference evidence="2 3" key="1">
    <citation type="submission" date="2019-12" db="EMBL/GenBank/DDBJ databases">
        <authorList>
            <person name="Alioto T."/>
            <person name="Alioto T."/>
            <person name="Gomez Garrido J."/>
        </authorList>
    </citation>
    <scope>NUCLEOTIDE SEQUENCE [LARGE SCALE GENOMIC DNA]</scope>
</reference>
<protein>
    <submittedName>
        <fullName evidence="2">Uncharacterized protein</fullName>
    </submittedName>
</protein>
<feature type="region of interest" description="Disordered" evidence="1">
    <location>
        <begin position="21"/>
        <end position="87"/>
    </location>
</feature>
<accession>A0A8S0P9S4</accession>
<dbReference type="Proteomes" id="UP000594638">
    <property type="component" value="Unassembled WGS sequence"/>
</dbReference>
<evidence type="ECO:0000256" key="1">
    <source>
        <dbReference type="SAM" id="MobiDB-lite"/>
    </source>
</evidence>
<dbReference type="PANTHER" id="PTHR36746:SF3">
    <property type="entry name" value="DUF4005 DOMAIN-CONTAINING PROTEIN"/>
    <property type="match status" value="1"/>
</dbReference>
<dbReference type="OrthoDB" id="1588050at2759"/>
<dbReference type="EMBL" id="CACTIH010000022">
    <property type="protein sequence ID" value="CAA2935104.1"/>
    <property type="molecule type" value="Genomic_DNA"/>
</dbReference>
<proteinExistence type="predicted"/>
<comment type="caution">
    <text evidence="2">The sequence shown here is derived from an EMBL/GenBank/DDBJ whole genome shotgun (WGS) entry which is preliminary data.</text>
</comment>
<feature type="compositionally biased region" description="Polar residues" evidence="1">
    <location>
        <begin position="34"/>
        <end position="63"/>
    </location>
</feature>
<dbReference type="AlphaFoldDB" id="A0A8S0P9S4"/>
<evidence type="ECO:0000313" key="3">
    <source>
        <dbReference type="Proteomes" id="UP000594638"/>
    </source>
</evidence>
<sequence length="236" mass="26219">MAQNRKSKNSEGVCEKIFNAFSSGRKNHPVSHKVQASVSSETAPKTRVQSTDNPAKASFTNQPGFRMIPVESEPSIRPPPMTEKENFRTAVKIAGKEDATKRVSEICEQETVNNGDYRGLKVKMDPNPHGQVEKVASMKDKPLISEEKPKLKERMSSMGKAAKDKGIQEEGDEDKKTTPENVEIENKKFSDYIDRVKKRMGTLSNVGSCGDGRTDYIDHVKNKMATVSNVGSHSYE</sequence>
<organism evidence="2 3">
    <name type="scientific">Olea europaea subsp. europaea</name>
    <dbReference type="NCBI Taxonomy" id="158383"/>
    <lineage>
        <taxon>Eukaryota</taxon>
        <taxon>Viridiplantae</taxon>
        <taxon>Streptophyta</taxon>
        <taxon>Embryophyta</taxon>
        <taxon>Tracheophyta</taxon>
        <taxon>Spermatophyta</taxon>
        <taxon>Magnoliopsida</taxon>
        <taxon>eudicotyledons</taxon>
        <taxon>Gunneridae</taxon>
        <taxon>Pentapetalae</taxon>
        <taxon>asterids</taxon>
        <taxon>lamiids</taxon>
        <taxon>Lamiales</taxon>
        <taxon>Oleaceae</taxon>
        <taxon>Oleeae</taxon>
        <taxon>Olea</taxon>
    </lineage>
</organism>
<evidence type="ECO:0000313" key="2">
    <source>
        <dbReference type="EMBL" id="CAA2935104.1"/>
    </source>
</evidence>
<keyword evidence="3" id="KW-1185">Reference proteome</keyword>
<dbReference type="PANTHER" id="PTHR36746">
    <property type="entry name" value="BNAC04G51760D PROTEIN"/>
    <property type="match status" value="1"/>
</dbReference>
<name>A0A8S0P9S4_OLEEU</name>
<dbReference type="Gramene" id="OE9A056009T1">
    <property type="protein sequence ID" value="OE9A056009C1"/>
    <property type="gene ID" value="OE9A056009"/>
</dbReference>
<feature type="compositionally biased region" description="Basic and acidic residues" evidence="1">
    <location>
        <begin position="136"/>
        <end position="183"/>
    </location>
</feature>
<feature type="region of interest" description="Disordered" evidence="1">
    <location>
        <begin position="118"/>
        <end position="183"/>
    </location>
</feature>